<name>A0A024UFE8_9STRA</name>
<evidence type="ECO:0000313" key="2">
    <source>
        <dbReference type="EMBL" id="ETW04622.1"/>
    </source>
</evidence>
<feature type="region of interest" description="Disordered" evidence="1">
    <location>
        <begin position="969"/>
        <end position="997"/>
    </location>
</feature>
<dbReference type="OrthoDB" id="547680at2759"/>
<dbReference type="Gene3D" id="1.25.40.280">
    <property type="entry name" value="alix/aip1 like domains"/>
    <property type="match status" value="1"/>
</dbReference>
<feature type="region of interest" description="Disordered" evidence="1">
    <location>
        <begin position="1022"/>
        <end position="1094"/>
    </location>
</feature>
<accession>A0A024UFE8</accession>
<protein>
    <recommendedName>
        <fullName evidence="3">F5/8 type C domain-containing protein</fullName>
    </recommendedName>
</protein>
<dbReference type="VEuPathDB" id="FungiDB:H310_03817"/>
<evidence type="ECO:0008006" key="3">
    <source>
        <dbReference type="Google" id="ProtNLM"/>
    </source>
</evidence>
<dbReference type="SUPFAM" id="SSF49785">
    <property type="entry name" value="Galactose-binding domain-like"/>
    <property type="match status" value="1"/>
</dbReference>
<reference evidence="2" key="1">
    <citation type="submission" date="2013-12" db="EMBL/GenBank/DDBJ databases">
        <title>The Genome Sequence of Aphanomyces invadans NJM9701.</title>
        <authorList>
            <consortium name="The Broad Institute Genomics Platform"/>
            <person name="Russ C."/>
            <person name="Tyler B."/>
            <person name="van West P."/>
            <person name="Dieguez-Uribeondo J."/>
            <person name="Young S.K."/>
            <person name="Zeng Q."/>
            <person name="Gargeya S."/>
            <person name="Fitzgerald M."/>
            <person name="Abouelleil A."/>
            <person name="Alvarado L."/>
            <person name="Chapman S.B."/>
            <person name="Gainer-Dewar J."/>
            <person name="Goldberg J."/>
            <person name="Griggs A."/>
            <person name="Gujja S."/>
            <person name="Hansen M."/>
            <person name="Howarth C."/>
            <person name="Imamovic A."/>
            <person name="Ireland A."/>
            <person name="Larimer J."/>
            <person name="McCowan C."/>
            <person name="Murphy C."/>
            <person name="Pearson M."/>
            <person name="Poon T.W."/>
            <person name="Priest M."/>
            <person name="Roberts A."/>
            <person name="Saif S."/>
            <person name="Shea T."/>
            <person name="Sykes S."/>
            <person name="Wortman J."/>
            <person name="Nusbaum C."/>
            <person name="Birren B."/>
        </authorList>
    </citation>
    <scope>NUCLEOTIDE SEQUENCE [LARGE SCALE GENOMIC DNA]</scope>
    <source>
        <strain evidence="2">NJM9701</strain>
    </source>
</reference>
<feature type="region of interest" description="Disordered" evidence="1">
    <location>
        <begin position="692"/>
        <end position="739"/>
    </location>
</feature>
<evidence type="ECO:0000256" key="1">
    <source>
        <dbReference type="SAM" id="MobiDB-lite"/>
    </source>
</evidence>
<dbReference type="Gene3D" id="2.60.120.260">
    <property type="entry name" value="Galactose-binding domain-like"/>
    <property type="match status" value="1"/>
</dbReference>
<dbReference type="GeneID" id="20080867"/>
<feature type="region of interest" description="Disordered" evidence="1">
    <location>
        <begin position="498"/>
        <end position="524"/>
    </location>
</feature>
<dbReference type="EMBL" id="KI913957">
    <property type="protein sequence ID" value="ETW04622.1"/>
    <property type="molecule type" value="Genomic_DNA"/>
</dbReference>
<dbReference type="InterPro" id="IPR008979">
    <property type="entry name" value="Galactose-bd-like_sf"/>
</dbReference>
<sequence length="1094" mass="121087">MQALDKIWFIDMPTPVEWHPKWETHRRDNQRGILSDVVASRNKITFKFDHELPPMNQEHDNTIDLTPIESDLRRYLDLVNGLHDICRTIASDTTSFQTLSWRHVCLTNHLANDSTPSSIDYFLDVERGMVMFALACVSTLQAEQQMSQPSHNENSTLSTVKDTWRRAAGLFHEAATRLPPSLSLHPFLHVWVQLCIVHAHAVEMQHVQDNVDSSSVQVARYHSALSRGGHSACVLAQTHIAHMHATSTPCHQLRWLVLAYKVLCKAAYCMNEVVLYESKPDIALLFCDAVIKSKLPMPPQYPHRGFVFFTKLMQTLVTAHQTVITRAMDMKSILQDKVPPSTPPQLRPEHVQAFLSIDSLQLNSLQPVFPPDCVDSARLAVRAAFLDHNLSAPSISLTSASTPSLNSATHEAPLAITSVGPVQVLPKIGSVSPVHFNADSTTSRDIRVAMRAHNLGLLPDSVASSSQRSTEWEYGVEPFTPRHDARQLVRGLSLPTLSLSTTSTDEPNTPPVDPFTHDPTCTSTNVSGRRVVNTQQESPHSSHNSVHDLSFQHDPPLTLQELDCLVGAKPSKHDGFKVAVHTPYFDASSSLLHLHIDRTTSHGEATSTPKLNHNMVTSKRKACALCTRQFPVVNLVGVVLMKRILELRTAWGLTTAGTAKCAPASYLYREVRVCILCSDILYGLGHMPTGEALPPSTGQESPTKLMSSASTPTIDTKTSRLPPRPASSSSIKRSTSIGKHVQQLRKQSLSTHTYATTAATTPLTFVECNGNNPSAIASDSNQFVDEIGYMIHQRILNDALLLHAPSQVHHCVDLTQRRRGVVASQSSVLMLGIASNAINPVDTHRGIHTREEQAPWWEVDLGSHCDISSVEVWNCADSDPQVAARLFPCYILLLLKPGHRRPLVELLGVAVDSTMLATPSQPLRWRPKSGSVCRYVRLVVDKHTYLHVERVHVFGTPFKDDLMIQRHSIKKKQPSTRPATAAATLSTRPKTHLTPLCKNSRNRFAPTTTVMTADISSIPMQFQQERRRTVGGPTSARPKSAGFLLPTESSHRRDQLTQVLREQLALEDQLNHPSMHQRPTSSSSSTTPPPTTPS</sequence>
<feature type="compositionally biased region" description="Low complexity" evidence="1">
    <location>
        <begin position="726"/>
        <end position="736"/>
    </location>
</feature>
<dbReference type="InterPro" id="IPR038499">
    <property type="entry name" value="BRO1_sf"/>
</dbReference>
<dbReference type="STRING" id="157072.A0A024UFE8"/>
<feature type="compositionally biased region" description="Polar residues" evidence="1">
    <location>
        <begin position="696"/>
        <end position="716"/>
    </location>
</feature>
<organism evidence="2">
    <name type="scientific">Aphanomyces invadans</name>
    <dbReference type="NCBI Taxonomy" id="157072"/>
    <lineage>
        <taxon>Eukaryota</taxon>
        <taxon>Sar</taxon>
        <taxon>Stramenopiles</taxon>
        <taxon>Oomycota</taxon>
        <taxon>Saprolegniomycetes</taxon>
        <taxon>Saprolegniales</taxon>
        <taxon>Verrucalvaceae</taxon>
        <taxon>Aphanomyces</taxon>
    </lineage>
</organism>
<gene>
    <name evidence="2" type="ORF">H310_03817</name>
</gene>
<dbReference type="eggNOG" id="ENOG502S1GU">
    <property type="taxonomic scope" value="Eukaryota"/>
</dbReference>
<dbReference type="RefSeq" id="XP_008866060.1">
    <property type="nucleotide sequence ID" value="XM_008867838.1"/>
</dbReference>
<dbReference type="AlphaFoldDB" id="A0A024UFE8"/>
<proteinExistence type="predicted"/>
<feature type="compositionally biased region" description="Polar residues" evidence="1">
    <location>
        <begin position="975"/>
        <end position="988"/>
    </location>
</feature>